<evidence type="ECO:0000313" key="3">
    <source>
        <dbReference type="EMBL" id="GBG59465.1"/>
    </source>
</evidence>
<reference evidence="3 4" key="1">
    <citation type="journal article" date="2018" name="Cell">
        <title>The Chara Genome: Secondary Complexity and Implications for Plant Terrestrialization.</title>
        <authorList>
            <person name="Nishiyama T."/>
            <person name="Sakayama H."/>
            <person name="Vries J.D."/>
            <person name="Buschmann H."/>
            <person name="Saint-Marcoux D."/>
            <person name="Ullrich K.K."/>
            <person name="Haas F.B."/>
            <person name="Vanderstraeten L."/>
            <person name="Becker D."/>
            <person name="Lang D."/>
            <person name="Vosolsobe S."/>
            <person name="Rombauts S."/>
            <person name="Wilhelmsson P.K.I."/>
            <person name="Janitza P."/>
            <person name="Kern R."/>
            <person name="Heyl A."/>
            <person name="Rumpler F."/>
            <person name="Villalobos L.I.A.C."/>
            <person name="Clay J.M."/>
            <person name="Skokan R."/>
            <person name="Toyoda A."/>
            <person name="Suzuki Y."/>
            <person name="Kagoshima H."/>
            <person name="Schijlen E."/>
            <person name="Tajeshwar N."/>
            <person name="Catarino B."/>
            <person name="Hetherington A.J."/>
            <person name="Saltykova A."/>
            <person name="Bonnot C."/>
            <person name="Breuninger H."/>
            <person name="Symeonidi A."/>
            <person name="Radhakrishnan G.V."/>
            <person name="Van Nieuwerburgh F."/>
            <person name="Deforce D."/>
            <person name="Chang C."/>
            <person name="Karol K.G."/>
            <person name="Hedrich R."/>
            <person name="Ulvskov P."/>
            <person name="Glockner G."/>
            <person name="Delwiche C.F."/>
            <person name="Petrasek J."/>
            <person name="Van de Peer Y."/>
            <person name="Friml J."/>
            <person name="Beilby M."/>
            <person name="Dolan L."/>
            <person name="Kohara Y."/>
            <person name="Sugano S."/>
            <person name="Fujiyama A."/>
            <person name="Delaux P.-M."/>
            <person name="Quint M."/>
            <person name="TheiBen G."/>
            <person name="Hagemann M."/>
            <person name="Harholt J."/>
            <person name="Dunand C."/>
            <person name="Zachgo S."/>
            <person name="Langdale J."/>
            <person name="Maumus F."/>
            <person name="Straeten D.V.D."/>
            <person name="Gould S.B."/>
            <person name="Rensing S.A."/>
        </authorList>
    </citation>
    <scope>NUCLEOTIDE SEQUENCE [LARGE SCALE GENOMIC DNA]</scope>
    <source>
        <strain evidence="3 4">S276</strain>
    </source>
</reference>
<name>A0A388JNW3_CHABU</name>
<dbReference type="EMBL" id="BFEA01000004">
    <property type="protein sequence ID" value="GBG59465.1"/>
    <property type="molecule type" value="Genomic_DNA"/>
</dbReference>
<sequence>MAGTTEALRLAIIAMLTCLLIWSSPGGCGAIASATAQGEDSQNVTEINAGVLLEGKLAEQPDLTMFVQALLVSDTFHVAISRANGGGVTVLAPNNTAFSVFDPAVLDCLYSKPASLNVLSQITKYHILVGNHNATELIAMQTVHADSGLPLHFNLTSRGRVRISDDDGGEAFMTRPDFRLLINSTIHVIDTVMIPPVIESVFATECFAYANSNDAPSSSDAPPSFHL</sequence>
<dbReference type="Gene3D" id="2.30.180.10">
    <property type="entry name" value="FAS1 domain"/>
    <property type="match status" value="1"/>
</dbReference>
<evidence type="ECO:0000256" key="1">
    <source>
        <dbReference type="SAM" id="SignalP"/>
    </source>
</evidence>
<gene>
    <name evidence="3" type="ORF">CBR_g38489</name>
</gene>
<keyword evidence="1" id="KW-0732">Signal</keyword>
<dbReference type="SMART" id="SM00554">
    <property type="entry name" value="FAS1"/>
    <property type="match status" value="1"/>
</dbReference>
<dbReference type="Proteomes" id="UP000265515">
    <property type="component" value="Unassembled WGS sequence"/>
</dbReference>
<dbReference type="OrthoDB" id="286301at2759"/>
<protein>
    <recommendedName>
        <fullName evidence="2">FAS1 domain-containing protein</fullName>
    </recommendedName>
</protein>
<feature type="chain" id="PRO_5017274463" description="FAS1 domain-containing protein" evidence="1">
    <location>
        <begin position="31"/>
        <end position="227"/>
    </location>
</feature>
<dbReference type="Gramene" id="GBG59465">
    <property type="protein sequence ID" value="GBG59465"/>
    <property type="gene ID" value="CBR_g38489"/>
</dbReference>
<dbReference type="AlphaFoldDB" id="A0A388JNW3"/>
<evidence type="ECO:0000313" key="4">
    <source>
        <dbReference type="Proteomes" id="UP000265515"/>
    </source>
</evidence>
<dbReference type="SUPFAM" id="SSF82153">
    <property type="entry name" value="FAS1 domain"/>
    <property type="match status" value="1"/>
</dbReference>
<comment type="caution">
    <text evidence="3">The sequence shown here is derived from an EMBL/GenBank/DDBJ whole genome shotgun (WGS) entry which is preliminary data.</text>
</comment>
<proteinExistence type="predicted"/>
<dbReference type="InterPro" id="IPR036378">
    <property type="entry name" value="FAS1_dom_sf"/>
</dbReference>
<accession>A0A388JNW3</accession>
<keyword evidence="4" id="KW-1185">Reference proteome</keyword>
<feature type="domain" description="FAS1" evidence="2">
    <location>
        <begin position="50"/>
        <end position="193"/>
    </location>
</feature>
<organism evidence="3 4">
    <name type="scientific">Chara braunii</name>
    <name type="common">Braun's stonewort</name>
    <dbReference type="NCBI Taxonomy" id="69332"/>
    <lineage>
        <taxon>Eukaryota</taxon>
        <taxon>Viridiplantae</taxon>
        <taxon>Streptophyta</taxon>
        <taxon>Charophyceae</taxon>
        <taxon>Charales</taxon>
        <taxon>Characeae</taxon>
        <taxon>Chara</taxon>
    </lineage>
</organism>
<evidence type="ECO:0000259" key="2">
    <source>
        <dbReference type="PROSITE" id="PS50213"/>
    </source>
</evidence>
<dbReference type="PROSITE" id="PS50213">
    <property type="entry name" value="FAS1"/>
    <property type="match status" value="1"/>
</dbReference>
<feature type="signal peptide" evidence="1">
    <location>
        <begin position="1"/>
        <end position="30"/>
    </location>
</feature>
<dbReference type="Pfam" id="PF02469">
    <property type="entry name" value="Fasciclin"/>
    <property type="match status" value="1"/>
</dbReference>
<dbReference type="InterPro" id="IPR000782">
    <property type="entry name" value="FAS1_domain"/>
</dbReference>